<accession>A0AAN6Q5J9</accession>
<comment type="caution">
    <text evidence="2">The sequence shown here is derived from an EMBL/GenBank/DDBJ whole genome shotgun (WGS) entry which is preliminary data.</text>
</comment>
<dbReference type="AlphaFoldDB" id="A0AAN6Q5J9"/>
<reference evidence="2" key="1">
    <citation type="journal article" date="2023" name="Mol. Phylogenet. Evol.">
        <title>Genome-scale phylogeny and comparative genomics of the fungal order Sordariales.</title>
        <authorList>
            <person name="Hensen N."/>
            <person name="Bonometti L."/>
            <person name="Westerberg I."/>
            <person name="Brannstrom I.O."/>
            <person name="Guillou S."/>
            <person name="Cros-Aarteil S."/>
            <person name="Calhoun S."/>
            <person name="Haridas S."/>
            <person name="Kuo A."/>
            <person name="Mondo S."/>
            <person name="Pangilinan J."/>
            <person name="Riley R."/>
            <person name="LaButti K."/>
            <person name="Andreopoulos B."/>
            <person name="Lipzen A."/>
            <person name="Chen C."/>
            <person name="Yan M."/>
            <person name="Daum C."/>
            <person name="Ng V."/>
            <person name="Clum A."/>
            <person name="Steindorff A."/>
            <person name="Ohm R.A."/>
            <person name="Martin F."/>
            <person name="Silar P."/>
            <person name="Natvig D.O."/>
            <person name="Lalanne C."/>
            <person name="Gautier V."/>
            <person name="Ament-Velasquez S.L."/>
            <person name="Kruys A."/>
            <person name="Hutchinson M.I."/>
            <person name="Powell A.J."/>
            <person name="Barry K."/>
            <person name="Miller A.N."/>
            <person name="Grigoriev I.V."/>
            <person name="Debuchy R."/>
            <person name="Gladieux P."/>
            <person name="Hiltunen Thoren M."/>
            <person name="Johannesson H."/>
        </authorList>
    </citation>
    <scope>NUCLEOTIDE SEQUENCE</scope>
    <source>
        <strain evidence="2">CBS 757.83</strain>
    </source>
</reference>
<sequence>MDADLSLISSPLPKICGAQIPLFNLALKQIQIIQTNAERNIGDFFAVAGLIERIAGEVKSYKEAPQHFQRLAIELDFLSKVCLQTFDLRPTNAEDLARLERIRAIALQCLGPLREFEEKMRRYESSLDPAANVGVAEEASARRRLSLAKKRSHWSAIAKHEVDKLRAILTSEILAINTLLAMQQWHVVFTTPLHWTEWKGLEDANAANRGFADQLTCLMNTTNTVAQGVHEYLASSKAAMERLEVAVVTARQAESEATVNQLQTIQITASESSGLIKNLVQGVSHMSGQLTKLFSLTEHLKKWIKAVLQACKDIIDRTQRTTGLLLSLHGLITSLEQALRRPDISLPILELENPFGVRMALPYQLCDTWEQGLKGKPKLRLVESRRFVLLQAQTHRAISPDAWSTSVAPGDKLAMSMVIERPTPATSAKDAAKVSEDATCLLYSSAVLGRPGEPNIWEISEEGRRWGI</sequence>
<feature type="domain" description="Ubiquitin-like" evidence="1">
    <location>
        <begin position="349"/>
        <end position="420"/>
    </location>
</feature>
<dbReference type="Proteomes" id="UP001305647">
    <property type="component" value="Unassembled WGS sequence"/>
</dbReference>
<evidence type="ECO:0000259" key="1">
    <source>
        <dbReference type="Pfam" id="PF22893"/>
    </source>
</evidence>
<gene>
    <name evidence="2" type="ORF">N658DRAFT_558251</name>
</gene>
<dbReference type="InterPro" id="IPR054464">
    <property type="entry name" value="ULD_fung"/>
</dbReference>
<name>A0AAN6Q5J9_9PEZI</name>
<dbReference type="Pfam" id="PF22893">
    <property type="entry name" value="ULD_2"/>
    <property type="match status" value="1"/>
</dbReference>
<keyword evidence="3" id="KW-1185">Reference proteome</keyword>
<organism evidence="2 3">
    <name type="scientific">Parathielavia hyrcaniae</name>
    <dbReference type="NCBI Taxonomy" id="113614"/>
    <lineage>
        <taxon>Eukaryota</taxon>
        <taxon>Fungi</taxon>
        <taxon>Dikarya</taxon>
        <taxon>Ascomycota</taxon>
        <taxon>Pezizomycotina</taxon>
        <taxon>Sordariomycetes</taxon>
        <taxon>Sordariomycetidae</taxon>
        <taxon>Sordariales</taxon>
        <taxon>Chaetomiaceae</taxon>
        <taxon>Parathielavia</taxon>
    </lineage>
</organism>
<proteinExistence type="predicted"/>
<reference evidence="2" key="2">
    <citation type="submission" date="2023-05" db="EMBL/GenBank/DDBJ databases">
        <authorList>
            <consortium name="Lawrence Berkeley National Laboratory"/>
            <person name="Steindorff A."/>
            <person name="Hensen N."/>
            <person name="Bonometti L."/>
            <person name="Westerberg I."/>
            <person name="Brannstrom I.O."/>
            <person name="Guillou S."/>
            <person name="Cros-Aarteil S."/>
            <person name="Calhoun S."/>
            <person name="Haridas S."/>
            <person name="Kuo A."/>
            <person name="Mondo S."/>
            <person name="Pangilinan J."/>
            <person name="Riley R."/>
            <person name="Labutti K."/>
            <person name="Andreopoulos B."/>
            <person name="Lipzen A."/>
            <person name="Chen C."/>
            <person name="Yanf M."/>
            <person name="Daum C."/>
            <person name="Ng V."/>
            <person name="Clum A."/>
            <person name="Ohm R."/>
            <person name="Martin F."/>
            <person name="Silar P."/>
            <person name="Natvig D."/>
            <person name="Lalanne C."/>
            <person name="Gautier V."/>
            <person name="Ament-Velasquez S.L."/>
            <person name="Kruys A."/>
            <person name="Hutchinson M.I."/>
            <person name="Powell A.J."/>
            <person name="Barry K."/>
            <person name="Miller A.N."/>
            <person name="Grigoriev I.V."/>
            <person name="Debuchy R."/>
            <person name="Gladieux P."/>
            <person name="Thoren M.H."/>
            <person name="Johannesson H."/>
        </authorList>
    </citation>
    <scope>NUCLEOTIDE SEQUENCE</scope>
    <source>
        <strain evidence="2">CBS 757.83</strain>
    </source>
</reference>
<dbReference type="EMBL" id="MU863631">
    <property type="protein sequence ID" value="KAK4102634.1"/>
    <property type="molecule type" value="Genomic_DNA"/>
</dbReference>
<evidence type="ECO:0000313" key="2">
    <source>
        <dbReference type="EMBL" id="KAK4102634.1"/>
    </source>
</evidence>
<evidence type="ECO:0000313" key="3">
    <source>
        <dbReference type="Proteomes" id="UP001305647"/>
    </source>
</evidence>
<protein>
    <recommendedName>
        <fullName evidence="1">Ubiquitin-like domain-containing protein</fullName>
    </recommendedName>
</protein>